<feature type="active site" evidence="15">
    <location>
        <position position="47"/>
    </location>
</feature>
<dbReference type="PROSITE" id="PS50137">
    <property type="entry name" value="DS_RBD"/>
    <property type="match status" value="1"/>
</dbReference>
<evidence type="ECO:0000256" key="4">
    <source>
        <dbReference type="ARBA" id="ARBA00011738"/>
    </source>
</evidence>
<feature type="binding site" evidence="15">
    <location>
        <position position="119"/>
    </location>
    <ligand>
        <name>Mg(2+)</name>
        <dbReference type="ChEBI" id="CHEBI:18420"/>
    </ligand>
</feature>
<proteinExistence type="inferred from homology"/>
<dbReference type="PROSITE" id="PS00517">
    <property type="entry name" value="RNASE_3_1"/>
    <property type="match status" value="1"/>
</dbReference>
<evidence type="ECO:0000313" key="20">
    <source>
        <dbReference type="Proteomes" id="UP000064844"/>
    </source>
</evidence>
<dbReference type="SMART" id="SM00535">
    <property type="entry name" value="RIBOc"/>
    <property type="match status" value="1"/>
</dbReference>
<dbReference type="InterPro" id="IPR000999">
    <property type="entry name" value="RNase_III_dom"/>
</dbReference>
<dbReference type="STRING" id="1297617.IB211_02195c"/>
<dbReference type="PANTHER" id="PTHR11207">
    <property type="entry name" value="RIBONUCLEASE III"/>
    <property type="match status" value="1"/>
</dbReference>
<comment type="similarity">
    <text evidence="3">Belongs to the ribonuclease III family.</text>
</comment>
<dbReference type="CDD" id="cd00593">
    <property type="entry name" value="RIBOc"/>
    <property type="match status" value="1"/>
</dbReference>
<dbReference type="GO" id="GO:0008033">
    <property type="term" value="P:tRNA processing"/>
    <property type="evidence" value="ECO:0007669"/>
    <property type="project" value="UniProtKB-KW"/>
</dbReference>
<reference evidence="19 20" key="1">
    <citation type="journal article" date="2015" name="Nat. Commun.">
        <title>Production of butyrate from lysine and the Amadori product fructoselysine by a human gut commensal.</title>
        <authorList>
            <person name="Bui T.P."/>
            <person name="Ritari J."/>
            <person name="Boeren S."/>
            <person name="de Waard P."/>
            <person name="Plugge C.M."/>
            <person name="de Vos W.M."/>
        </authorList>
    </citation>
    <scope>NUCLEOTIDE SEQUENCE [LARGE SCALE GENOMIC DNA]</scope>
    <source>
        <strain evidence="19 20">AF211</strain>
    </source>
</reference>
<feature type="active site" evidence="15">
    <location>
        <position position="119"/>
    </location>
</feature>
<dbReference type="GO" id="GO:0005737">
    <property type="term" value="C:cytoplasm"/>
    <property type="evidence" value="ECO:0007669"/>
    <property type="project" value="UniProtKB-SubCell"/>
</dbReference>
<feature type="domain" description="DRBM" evidence="17">
    <location>
        <begin position="156"/>
        <end position="225"/>
    </location>
</feature>
<comment type="subunit">
    <text evidence="4 15">Homodimer.</text>
</comment>
<evidence type="ECO:0000256" key="15">
    <source>
        <dbReference type="HAMAP-Rule" id="MF_00104"/>
    </source>
</evidence>
<dbReference type="GO" id="GO:0019843">
    <property type="term" value="F:rRNA binding"/>
    <property type="evidence" value="ECO:0007669"/>
    <property type="project" value="UniProtKB-KW"/>
</dbReference>
<protein>
    <recommendedName>
        <fullName evidence="15">Ribonuclease 3</fullName>
        <ecNumber evidence="15">3.1.26.3</ecNumber>
    </recommendedName>
    <alternativeName>
        <fullName evidence="15">Ribonuclease III</fullName>
        <shortName evidence="15">RNase III</shortName>
    </alternativeName>
</protein>
<dbReference type="PROSITE" id="PS50142">
    <property type="entry name" value="RNASE_3_2"/>
    <property type="match status" value="1"/>
</dbReference>
<keyword evidence="8 15" id="KW-0819">tRNA processing</keyword>
<evidence type="ECO:0000259" key="17">
    <source>
        <dbReference type="PROSITE" id="PS50137"/>
    </source>
</evidence>
<dbReference type="eggNOG" id="COG0571">
    <property type="taxonomic scope" value="Bacteria"/>
</dbReference>
<organism evidence="19 20">
    <name type="scientific">Intestinimonas butyriciproducens</name>
    <dbReference type="NCBI Taxonomy" id="1297617"/>
    <lineage>
        <taxon>Bacteria</taxon>
        <taxon>Bacillati</taxon>
        <taxon>Bacillota</taxon>
        <taxon>Clostridia</taxon>
        <taxon>Eubacteriales</taxon>
        <taxon>Intestinimonas</taxon>
    </lineage>
</organism>
<dbReference type="AlphaFoldDB" id="A0A0S2W5G1"/>
<dbReference type="Pfam" id="PF14622">
    <property type="entry name" value="Ribonucleas_3_3"/>
    <property type="match status" value="1"/>
</dbReference>
<sequence>MKQLEERLGYLFHDRSLLENALTHSSYANENKQKGEASNERLEFLGDSVLGMVVADHLFRSHPDMPEGELTRTRAALVCEESLVEVARKLELGQYLKLGRGEDAGGGRKRPSIQADAVEAVIAAVYLDGGIGSARKFITSFILTNNEREQEGGIRDYKTALQELVQRESGQVLSYRLTGESGPDHAKVFRVEVDLNGTPAGKGEGRSKKEAEQSAAKAAIAHLTGAAADG</sequence>
<evidence type="ECO:0000313" key="19">
    <source>
        <dbReference type="EMBL" id="ALP94586.1"/>
    </source>
</evidence>
<evidence type="ECO:0000256" key="1">
    <source>
        <dbReference type="ARBA" id="ARBA00000109"/>
    </source>
</evidence>
<feature type="region of interest" description="Disordered" evidence="16">
    <location>
        <begin position="196"/>
        <end position="215"/>
    </location>
</feature>
<keyword evidence="12 15" id="KW-0378">Hydrolase</keyword>
<evidence type="ECO:0000256" key="10">
    <source>
        <dbReference type="ARBA" id="ARBA00022723"/>
    </source>
</evidence>
<dbReference type="CDD" id="cd10845">
    <property type="entry name" value="DSRM_RNAse_III_family"/>
    <property type="match status" value="1"/>
</dbReference>
<dbReference type="Gene3D" id="1.10.1520.10">
    <property type="entry name" value="Ribonuclease III domain"/>
    <property type="match status" value="1"/>
</dbReference>
<reference evidence="20" key="2">
    <citation type="submission" date="2015-04" db="EMBL/GenBank/DDBJ databases">
        <title>A butyrogenic pathway from the amino acid lysine in a human gut commensal.</title>
        <authorList>
            <person name="de Vos W.M."/>
            <person name="Bui N.T.P."/>
            <person name="Plugge C.M."/>
            <person name="Ritari J."/>
        </authorList>
    </citation>
    <scope>NUCLEOTIDE SEQUENCE [LARGE SCALE GENOMIC DNA]</scope>
    <source>
        <strain evidence="20">AF211</strain>
    </source>
</reference>
<keyword evidence="5 15" id="KW-0963">Cytoplasm</keyword>
<evidence type="ECO:0000256" key="7">
    <source>
        <dbReference type="ARBA" id="ARBA00022664"/>
    </source>
</evidence>
<comment type="cofactor">
    <cofactor evidence="15">
        <name>Mg(2+)</name>
        <dbReference type="ChEBI" id="CHEBI:18420"/>
    </cofactor>
</comment>
<evidence type="ECO:0000256" key="2">
    <source>
        <dbReference type="ARBA" id="ARBA00004496"/>
    </source>
</evidence>
<evidence type="ECO:0000256" key="3">
    <source>
        <dbReference type="ARBA" id="ARBA00010183"/>
    </source>
</evidence>
<dbReference type="GO" id="GO:0010468">
    <property type="term" value="P:regulation of gene expression"/>
    <property type="evidence" value="ECO:0007669"/>
    <property type="project" value="TreeGrafter"/>
</dbReference>
<keyword evidence="14 15" id="KW-0694">RNA-binding</keyword>
<feature type="binding site" evidence="15">
    <location>
        <position position="116"/>
    </location>
    <ligand>
        <name>Mg(2+)</name>
        <dbReference type="ChEBI" id="CHEBI:18420"/>
    </ligand>
</feature>
<evidence type="ECO:0000256" key="9">
    <source>
        <dbReference type="ARBA" id="ARBA00022722"/>
    </source>
</evidence>
<evidence type="ECO:0000256" key="5">
    <source>
        <dbReference type="ARBA" id="ARBA00022490"/>
    </source>
</evidence>
<dbReference type="KEGG" id="ibu:IB211_02195c"/>
<dbReference type="EC" id="3.1.26.3" evidence="15"/>
<keyword evidence="11 15" id="KW-0255">Endonuclease</keyword>
<evidence type="ECO:0000256" key="11">
    <source>
        <dbReference type="ARBA" id="ARBA00022759"/>
    </source>
</evidence>
<dbReference type="HAMAP" id="MF_00104">
    <property type="entry name" value="RNase_III"/>
    <property type="match status" value="1"/>
</dbReference>
<name>A0A0S2W5G1_9FIRM</name>
<dbReference type="SMART" id="SM00358">
    <property type="entry name" value="DSRM"/>
    <property type="match status" value="1"/>
</dbReference>
<keyword evidence="20" id="KW-1185">Reference proteome</keyword>
<comment type="subcellular location">
    <subcellularLocation>
        <location evidence="2 15">Cytoplasm</location>
    </subcellularLocation>
</comment>
<dbReference type="InterPro" id="IPR036389">
    <property type="entry name" value="RNase_III_sf"/>
</dbReference>
<dbReference type="RefSeq" id="WP_033117516.1">
    <property type="nucleotide sequence ID" value="NZ_CALICV010000021.1"/>
</dbReference>
<feature type="binding site" evidence="15">
    <location>
        <position position="43"/>
    </location>
    <ligand>
        <name>Mg(2+)</name>
        <dbReference type="ChEBI" id="CHEBI:18420"/>
    </ligand>
</feature>
<dbReference type="InterPro" id="IPR014720">
    <property type="entry name" value="dsRBD_dom"/>
</dbReference>
<keyword evidence="9 15" id="KW-0540">Nuclease</keyword>
<comment type="catalytic activity">
    <reaction evidence="1 15">
        <text>Endonucleolytic cleavage to 5'-phosphomonoester.</text>
        <dbReference type="EC" id="3.1.26.3"/>
    </reaction>
</comment>
<evidence type="ECO:0000256" key="8">
    <source>
        <dbReference type="ARBA" id="ARBA00022694"/>
    </source>
</evidence>
<evidence type="ECO:0000256" key="14">
    <source>
        <dbReference type="ARBA" id="ARBA00022884"/>
    </source>
</evidence>
<dbReference type="Proteomes" id="UP000064844">
    <property type="component" value="Chromosome"/>
</dbReference>
<dbReference type="InterPro" id="IPR011907">
    <property type="entry name" value="RNase_III"/>
</dbReference>
<evidence type="ECO:0000256" key="16">
    <source>
        <dbReference type="SAM" id="MobiDB-lite"/>
    </source>
</evidence>
<keyword evidence="7 15" id="KW-0507">mRNA processing</keyword>
<dbReference type="GO" id="GO:0003725">
    <property type="term" value="F:double-stranded RNA binding"/>
    <property type="evidence" value="ECO:0007669"/>
    <property type="project" value="TreeGrafter"/>
</dbReference>
<dbReference type="GO" id="GO:0004525">
    <property type="term" value="F:ribonuclease III activity"/>
    <property type="evidence" value="ECO:0007669"/>
    <property type="project" value="UniProtKB-UniRule"/>
</dbReference>
<dbReference type="GO" id="GO:0006397">
    <property type="term" value="P:mRNA processing"/>
    <property type="evidence" value="ECO:0007669"/>
    <property type="project" value="UniProtKB-UniRule"/>
</dbReference>
<evidence type="ECO:0000256" key="12">
    <source>
        <dbReference type="ARBA" id="ARBA00022801"/>
    </source>
</evidence>
<dbReference type="GO" id="GO:0046872">
    <property type="term" value="F:metal ion binding"/>
    <property type="evidence" value="ECO:0007669"/>
    <property type="project" value="UniProtKB-KW"/>
</dbReference>
<evidence type="ECO:0000259" key="18">
    <source>
        <dbReference type="PROSITE" id="PS50142"/>
    </source>
</evidence>
<dbReference type="FunFam" id="3.30.160.20:FF:000003">
    <property type="entry name" value="Ribonuclease 3"/>
    <property type="match status" value="1"/>
</dbReference>
<dbReference type="NCBIfam" id="TIGR02191">
    <property type="entry name" value="RNaseIII"/>
    <property type="match status" value="1"/>
</dbReference>
<evidence type="ECO:0000256" key="6">
    <source>
        <dbReference type="ARBA" id="ARBA00022552"/>
    </source>
</evidence>
<dbReference type="GO" id="GO:0006364">
    <property type="term" value="P:rRNA processing"/>
    <property type="evidence" value="ECO:0007669"/>
    <property type="project" value="UniProtKB-UniRule"/>
</dbReference>
<feature type="domain" description="RNase III" evidence="18">
    <location>
        <begin position="1"/>
        <end position="130"/>
    </location>
</feature>
<dbReference type="PATRIC" id="fig|1297617.4.peg.2262"/>
<keyword evidence="10 15" id="KW-0479">Metal-binding</keyword>
<keyword evidence="15" id="KW-0699">rRNA-binding</keyword>
<comment type="function">
    <text evidence="15">Digests double-stranded RNA. Involved in the processing of primary rRNA transcript to yield the immediate precursors to the large and small rRNAs (23S and 16S). Processes some mRNAs, and tRNAs when they are encoded in the rRNA operon. Processes pre-crRNA and tracrRNA of type II CRISPR loci if present in the organism.</text>
</comment>
<dbReference type="Pfam" id="PF00035">
    <property type="entry name" value="dsrm"/>
    <property type="match status" value="1"/>
</dbReference>
<dbReference type="EMBL" id="CP011307">
    <property type="protein sequence ID" value="ALP94586.1"/>
    <property type="molecule type" value="Genomic_DNA"/>
</dbReference>
<accession>A0A0S2W5G1</accession>
<dbReference type="GO" id="GO:0042802">
    <property type="term" value="F:identical protein binding"/>
    <property type="evidence" value="ECO:0007669"/>
    <property type="project" value="UniProtKB-ARBA"/>
</dbReference>
<keyword evidence="6 15" id="KW-0698">rRNA processing</keyword>
<gene>
    <name evidence="15" type="primary">rnc</name>
    <name evidence="19" type="ORF">IB211_02195c</name>
</gene>
<dbReference type="Gene3D" id="3.30.160.20">
    <property type="match status" value="1"/>
</dbReference>
<dbReference type="SUPFAM" id="SSF54768">
    <property type="entry name" value="dsRNA-binding domain-like"/>
    <property type="match status" value="1"/>
</dbReference>
<dbReference type="PANTHER" id="PTHR11207:SF0">
    <property type="entry name" value="RIBONUCLEASE 3"/>
    <property type="match status" value="1"/>
</dbReference>
<dbReference type="SUPFAM" id="SSF69065">
    <property type="entry name" value="RNase III domain-like"/>
    <property type="match status" value="1"/>
</dbReference>
<keyword evidence="13 15" id="KW-0460">Magnesium</keyword>
<dbReference type="FunFam" id="1.10.1520.10:FF:000001">
    <property type="entry name" value="Ribonuclease 3"/>
    <property type="match status" value="1"/>
</dbReference>
<feature type="compositionally biased region" description="Basic and acidic residues" evidence="16">
    <location>
        <begin position="203"/>
        <end position="212"/>
    </location>
</feature>
<evidence type="ECO:0000256" key="13">
    <source>
        <dbReference type="ARBA" id="ARBA00022842"/>
    </source>
</evidence>